<feature type="repeat" description="ANK" evidence="3">
    <location>
        <begin position="6"/>
        <end position="38"/>
    </location>
</feature>
<dbReference type="PANTHER" id="PTHR24171">
    <property type="entry name" value="ANKYRIN REPEAT DOMAIN-CONTAINING PROTEIN 39-RELATED"/>
    <property type="match status" value="1"/>
</dbReference>
<dbReference type="SMART" id="SM00248">
    <property type="entry name" value="ANK"/>
    <property type="match status" value="3"/>
</dbReference>
<keyword evidence="6" id="KW-1185">Reference proteome</keyword>
<dbReference type="Proteomes" id="UP001212841">
    <property type="component" value="Unassembled WGS sequence"/>
</dbReference>
<dbReference type="InterPro" id="IPR036770">
    <property type="entry name" value="Ankyrin_rpt-contain_sf"/>
</dbReference>
<keyword evidence="4" id="KW-0812">Transmembrane</keyword>
<dbReference type="Pfam" id="PF12796">
    <property type="entry name" value="Ank_2"/>
    <property type="match status" value="1"/>
</dbReference>
<evidence type="ECO:0000313" key="6">
    <source>
        <dbReference type="Proteomes" id="UP001212841"/>
    </source>
</evidence>
<dbReference type="Gene3D" id="1.25.40.20">
    <property type="entry name" value="Ankyrin repeat-containing domain"/>
    <property type="match status" value="1"/>
</dbReference>
<feature type="repeat" description="ANK" evidence="3">
    <location>
        <begin position="36"/>
        <end position="68"/>
    </location>
</feature>
<feature type="transmembrane region" description="Helical" evidence="4">
    <location>
        <begin position="167"/>
        <end position="187"/>
    </location>
</feature>
<gene>
    <name evidence="5" type="ORF">HK097_004415</name>
</gene>
<dbReference type="PROSITE" id="PS50297">
    <property type="entry name" value="ANK_REP_REGION"/>
    <property type="match status" value="1"/>
</dbReference>
<evidence type="ECO:0000256" key="1">
    <source>
        <dbReference type="ARBA" id="ARBA00022737"/>
    </source>
</evidence>
<feature type="non-terminal residue" evidence="5">
    <location>
        <position position="1"/>
    </location>
</feature>
<organism evidence="5 6">
    <name type="scientific">Rhizophlyctis rosea</name>
    <dbReference type="NCBI Taxonomy" id="64517"/>
    <lineage>
        <taxon>Eukaryota</taxon>
        <taxon>Fungi</taxon>
        <taxon>Fungi incertae sedis</taxon>
        <taxon>Chytridiomycota</taxon>
        <taxon>Chytridiomycota incertae sedis</taxon>
        <taxon>Chytridiomycetes</taxon>
        <taxon>Rhizophlyctidales</taxon>
        <taxon>Rhizophlyctidaceae</taxon>
        <taxon>Rhizophlyctis</taxon>
    </lineage>
</organism>
<reference evidence="5" key="1">
    <citation type="submission" date="2020-05" db="EMBL/GenBank/DDBJ databases">
        <title>Phylogenomic resolution of chytrid fungi.</title>
        <authorList>
            <person name="Stajich J.E."/>
            <person name="Amses K."/>
            <person name="Simmons R."/>
            <person name="Seto K."/>
            <person name="Myers J."/>
            <person name="Bonds A."/>
            <person name="Quandt C.A."/>
            <person name="Barry K."/>
            <person name="Liu P."/>
            <person name="Grigoriev I."/>
            <person name="Longcore J.E."/>
            <person name="James T.Y."/>
        </authorList>
    </citation>
    <scope>NUCLEOTIDE SEQUENCE</scope>
    <source>
        <strain evidence="5">JEL0318</strain>
    </source>
</reference>
<comment type="caution">
    <text evidence="5">The sequence shown here is derived from an EMBL/GenBank/DDBJ whole genome shotgun (WGS) entry which is preliminary data.</text>
</comment>
<dbReference type="PROSITE" id="PS50088">
    <property type="entry name" value="ANK_REPEAT"/>
    <property type="match status" value="2"/>
</dbReference>
<evidence type="ECO:0000256" key="2">
    <source>
        <dbReference type="ARBA" id="ARBA00023043"/>
    </source>
</evidence>
<keyword evidence="4" id="KW-0472">Membrane</keyword>
<dbReference type="InterPro" id="IPR002110">
    <property type="entry name" value="Ankyrin_rpt"/>
</dbReference>
<dbReference type="AlphaFoldDB" id="A0AAD5S2G5"/>
<evidence type="ECO:0000256" key="3">
    <source>
        <dbReference type="PROSITE-ProRule" id="PRU00023"/>
    </source>
</evidence>
<keyword evidence="2 3" id="KW-0040">ANK repeat</keyword>
<proteinExistence type="predicted"/>
<sequence>FVKGDKGDNFLRRAALKGHTDIVRVMMDAGAMFRMEEELLLRTAAKVGQTDVVRMLLSAGADVHAVTDSSLFNAAEAGLASIVLALLQHGANLTARNYGAYNIARNKTRWEVVYLFEEWTMRRAMDVLLERGWSVVERQLVARAVLMHFCIFGLELQPLIVVVEELAVWWVVGWSALFVFGRVRWVACQ</sequence>
<accession>A0AAD5S2G5</accession>
<protein>
    <recommendedName>
        <fullName evidence="7">Ankyrin</fullName>
    </recommendedName>
</protein>
<name>A0AAD5S2G5_9FUNG</name>
<evidence type="ECO:0000313" key="5">
    <source>
        <dbReference type="EMBL" id="KAJ3034702.1"/>
    </source>
</evidence>
<dbReference type="EMBL" id="JADGJD010002128">
    <property type="protein sequence ID" value="KAJ3034702.1"/>
    <property type="molecule type" value="Genomic_DNA"/>
</dbReference>
<keyword evidence="4" id="KW-1133">Transmembrane helix</keyword>
<evidence type="ECO:0000256" key="4">
    <source>
        <dbReference type="SAM" id="Phobius"/>
    </source>
</evidence>
<keyword evidence="1" id="KW-0677">Repeat</keyword>
<dbReference type="SUPFAM" id="SSF48403">
    <property type="entry name" value="Ankyrin repeat"/>
    <property type="match status" value="1"/>
</dbReference>
<evidence type="ECO:0008006" key="7">
    <source>
        <dbReference type="Google" id="ProtNLM"/>
    </source>
</evidence>